<gene>
    <name evidence="1" type="ORF">AAFF_G00406210</name>
</gene>
<reference evidence="1" key="1">
    <citation type="journal article" date="2023" name="Science">
        <title>Genome structures resolve the early diversification of teleost fishes.</title>
        <authorList>
            <person name="Parey E."/>
            <person name="Louis A."/>
            <person name="Montfort J."/>
            <person name="Bouchez O."/>
            <person name="Roques C."/>
            <person name="Iampietro C."/>
            <person name="Lluch J."/>
            <person name="Castinel A."/>
            <person name="Donnadieu C."/>
            <person name="Desvignes T."/>
            <person name="Floi Bucao C."/>
            <person name="Jouanno E."/>
            <person name="Wen M."/>
            <person name="Mejri S."/>
            <person name="Dirks R."/>
            <person name="Jansen H."/>
            <person name="Henkel C."/>
            <person name="Chen W.J."/>
            <person name="Zahm M."/>
            <person name="Cabau C."/>
            <person name="Klopp C."/>
            <person name="Thompson A.W."/>
            <person name="Robinson-Rechavi M."/>
            <person name="Braasch I."/>
            <person name="Lecointre G."/>
            <person name="Bobe J."/>
            <person name="Postlethwait J.H."/>
            <person name="Berthelot C."/>
            <person name="Roest Crollius H."/>
            <person name="Guiguen Y."/>
        </authorList>
    </citation>
    <scope>NUCLEOTIDE SEQUENCE</scope>
    <source>
        <strain evidence="1">NC1722</strain>
    </source>
</reference>
<evidence type="ECO:0000313" key="2">
    <source>
        <dbReference type="Proteomes" id="UP001221898"/>
    </source>
</evidence>
<keyword evidence="2" id="KW-1185">Reference proteome</keyword>
<name>A0AAD7SEI3_9TELE</name>
<comment type="caution">
    <text evidence="1">The sequence shown here is derived from an EMBL/GenBank/DDBJ whole genome shotgun (WGS) entry which is preliminary data.</text>
</comment>
<evidence type="ECO:0000313" key="1">
    <source>
        <dbReference type="EMBL" id="KAJ8399891.1"/>
    </source>
</evidence>
<proteinExistence type="predicted"/>
<dbReference type="Proteomes" id="UP001221898">
    <property type="component" value="Unassembled WGS sequence"/>
</dbReference>
<sequence>MFSAVCVGGESDAECRYVRETVGGEGTAWGREERTRVWAGAERSPRAQHSLPARPAGGPRCANGCHMLLLDPTGYACLFLPPQARPERT</sequence>
<accession>A0AAD7SEI3</accession>
<dbReference type="EMBL" id="JAINUG010000080">
    <property type="protein sequence ID" value="KAJ8399891.1"/>
    <property type="molecule type" value="Genomic_DNA"/>
</dbReference>
<organism evidence="1 2">
    <name type="scientific">Aldrovandia affinis</name>
    <dbReference type="NCBI Taxonomy" id="143900"/>
    <lineage>
        <taxon>Eukaryota</taxon>
        <taxon>Metazoa</taxon>
        <taxon>Chordata</taxon>
        <taxon>Craniata</taxon>
        <taxon>Vertebrata</taxon>
        <taxon>Euteleostomi</taxon>
        <taxon>Actinopterygii</taxon>
        <taxon>Neopterygii</taxon>
        <taxon>Teleostei</taxon>
        <taxon>Notacanthiformes</taxon>
        <taxon>Halosauridae</taxon>
        <taxon>Aldrovandia</taxon>
    </lineage>
</organism>
<dbReference type="AlphaFoldDB" id="A0AAD7SEI3"/>
<protein>
    <submittedName>
        <fullName evidence="1">Uncharacterized protein</fullName>
    </submittedName>
</protein>